<sequence length="194" mass="21949">MKKGRIVIITGAPGTGKTTTASMTAKESSLEKSVHMHTDDFYHYLSKGAIPPHLPGSNGQNVIVMEAFLEAAKRYVRGGYDVIVDGIIGPWFLEPWLKAVQDGYEVHYIILRANKEETMKRAVGRDKLDRETNMELVEIMWEQFNDLGCYEPYVMDITDCSVEETASMIIEVVESKTRLLRGNGNAKEETSYWH</sequence>
<comment type="caution">
    <text evidence="1">The sequence shown here is derived from an EMBL/GenBank/DDBJ whole genome shotgun (WGS) entry which is preliminary data.</text>
</comment>
<dbReference type="EMBL" id="BAABYW010000001">
    <property type="protein sequence ID" value="GAA6409958.1"/>
    <property type="molecule type" value="Genomic_DNA"/>
</dbReference>
<gene>
    <name evidence="1" type="ORF">K040078D81_40750</name>
</gene>
<reference evidence="1 2" key="1">
    <citation type="submission" date="2024-04" db="EMBL/GenBank/DDBJ databases">
        <title>Defined microbial consortia suppress multidrug-resistant proinflammatory Enterobacteriaceae via ecological control.</title>
        <authorList>
            <person name="Furuichi M."/>
            <person name="Kawaguchi T."/>
            <person name="Pust M."/>
            <person name="Yasuma K."/>
            <person name="Plichta D."/>
            <person name="Hasegawa N."/>
            <person name="Ohya T."/>
            <person name="Bhattarai S."/>
            <person name="Sasajima S."/>
            <person name="Aoto Y."/>
            <person name="Tuganbaev T."/>
            <person name="Yaginuma M."/>
            <person name="Ueda M."/>
            <person name="Okahashi N."/>
            <person name="Amafuji K."/>
            <person name="Kiridooshi Y."/>
            <person name="Sugita K."/>
            <person name="Strazar M."/>
            <person name="Skelly A."/>
            <person name="Suda W."/>
            <person name="Hattori M."/>
            <person name="Nakamoto N."/>
            <person name="Caballero S."/>
            <person name="Norman J."/>
            <person name="Olle B."/>
            <person name="Tanoue T."/>
            <person name="Arita M."/>
            <person name="Bucci V."/>
            <person name="Atarashi K."/>
            <person name="Xavier R."/>
            <person name="Honda K."/>
        </authorList>
    </citation>
    <scope>NUCLEOTIDE SEQUENCE [LARGE SCALE GENOMIC DNA]</scope>
    <source>
        <strain evidence="2">k04-0078-D8-1</strain>
    </source>
</reference>
<proteinExistence type="predicted"/>
<dbReference type="RefSeq" id="WP_095176092.1">
    <property type="nucleotide sequence ID" value="NZ_BAABYW010000001.1"/>
</dbReference>
<evidence type="ECO:0000313" key="1">
    <source>
        <dbReference type="EMBL" id="GAA6409958.1"/>
    </source>
</evidence>
<protein>
    <submittedName>
        <fullName evidence="1">AAA family ATPase</fullName>
    </submittedName>
</protein>
<accession>A0ABQ0BF37</accession>
<dbReference type="Pfam" id="PF13238">
    <property type="entry name" value="AAA_18"/>
    <property type="match status" value="1"/>
</dbReference>
<dbReference type="Proteomes" id="UP001600943">
    <property type="component" value="Unassembled WGS sequence"/>
</dbReference>
<keyword evidence="2" id="KW-1185">Reference proteome</keyword>
<dbReference type="SUPFAM" id="SSF52540">
    <property type="entry name" value="P-loop containing nucleoside triphosphate hydrolases"/>
    <property type="match status" value="1"/>
</dbReference>
<organism evidence="1 2">
    <name type="scientific">Blautia hominis</name>
    <dbReference type="NCBI Taxonomy" id="2025493"/>
    <lineage>
        <taxon>Bacteria</taxon>
        <taxon>Bacillati</taxon>
        <taxon>Bacillota</taxon>
        <taxon>Clostridia</taxon>
        <taxon>Lachnospirales</taxon>
        <taxon>Lachnospiraceae</taxon>
        <taxon>Blautia</taxon>
    </lineage>
</organism>
<name>A0ABQ0BF37_9FIRM</name>
<evidence type="ECO:0000313" key="2">
    <source>
        <dbReference type="Proteomes" id="UP001600943"/>
    </source>
</evidence>
<dbReference type="Gene3D" id="3.40.50.300">
    <property type="entry name" value="P-loop containing nucleotide triphosphate hydrolases"/>
    <property type="match status" value="1"/>
</dbReference>
<dbReference type="InterPro" id="IPR027417">
    <property type="entry name" value="P-loop_NTPase"/>
</dbReference>